<dbReference type="EMBL" id="RWIC01000287">
    <property type="protein sequence ID" value="TKC46143.1"/>
    <property type="molecule type" value="Genomic_DNA"/>
</dbReference>
<dbReference type="AlphaFoldDB" id="A0A4U1F9G5"/>
<evidence type="ECO:0000256" key="1">
    <source>
        <dbReference type="SAM" id="MobiDB-lite"/>
    </source>
</evidence>
<gene>
    <name evidence="2" type="ORF">EI555_005466</name>
</gene>
<dbReference type="Proteomes" id="UP000308365">
    <property type="component" value="Unassembled WGS sequence"/>
</dbReference>
<evidence type="ECO:0000313" key="3">
    <source>
        <dbReference type="Proteomes" id="UP000308365"/>
    </source>
</evidence>
<organism evidence="2 3">
    <name type="scientific">Monodon monoceros</name>
    <name type="common">Narwhal</name>
    <name type="synonym">Ceratodon monodon</name>
    <dbReference type="NCBI Taxonomy" id="40151"/>
    <lineage>
        <taxon>Eukaryota</taxon>
        <taxon>Metazoa</taxon>
        <taxon>Chordata</taxon>
        <taxon>Craniata</taxon>
        <taxon>Vertebrata</taxon>
        <taxon>Euteleostomi</taxon>
        <taxon>Mammalia</taxon>
        <taxon>Eutheria</taxon>
        <taxon>Laurasiatheria</taxon>
        <taxon>Artiodactyla</taxon>
        <taxon>Whippomorpha</taxon>
        <taxon>Cetacea</taxon>
        <taxon>Odontoceti</taxon>
        <taxon>Monodontidae</taxon>
        <taxon>Monodon</taxon>
    </lineage>
</organism>
<reference evidence="3" key="1">
    <citation type="journal article" date="2019" name="IScience">
        <title>Narwhal Genome Reveals Long-Term Low Genetic Diversity despite Current Large Abundance Size.</title>
        <authorList>
            <person name="Westbury M.V."/>
            <person name="Petersen B."/>
            <person name="Garde E."/>
            <person name="Heide-Jorgensen M.P."/>
            <person name="Lorenzen E.D."/>
        </authorList>
    </citation>
    <scope>NUCLEOTIDE SEQUENCE [LARGE SCALE GENOMIC DNA]</scope>
</reference>
<protein>
    <submittedName>
        <fullName evidence="2">Uncharacterized protein</fullName>
    </submittedName>
</protein>
<feature type="non-terminal residue" evidence="2">
    <location>
        <position position="129"/>
    </location>
</feature>
<comment type="caution">
    <text evidence="2">The sequence shown here is derived from an EMBL/GenBank/DDBJ whole genome shotgun (WGS) entry which is preliminary data.</text>
</comment>
<feature type="region of interest" description="Disordered" evidence="1">
    <location>
        <begin position="70"/>
        <end position="129"/>
    </location>
</feature>
<sequence>AFAVTTSQCIRIPEPAAGRGHQGVAAKPVRPEVTVLETFAPRALSSKELGRGAQLCRAFPEALLSPANPDSLGSGWGEPSGRCVALLNPTPTPSRVPRKPGPWEEARQAGPRTQARRGQQEHLLPQSSS</sequence>
<feature type="non-terminal residue" evidence="2">
    <location>
        <position position="1"/>
    </location>
</feature>
<accession>A0A4U1F9G5</accession>
<name>A0A4U1F9G5_MONMO</name>
<evidence type="ECO:0000313" key="2">
    <source>
        <dbReference type="EMBL" id="TKC46143.1"/>
    </source>
</evidence>
<proteinExistence type="predicted"/>